<feature type="coiled-coil region" evidence="14">
    <location>
        <begin position="169"/>
        <end position="196"/>
    </location>
</feature>
<dbReference type="EC" id="2.7.13.3" evidence="3"/>
<feature type="transmembrane region" description="Helical" evidence="15">
    <location>
        <begin position="12"/>
        <end position="32"/>
    </location>
</feature>
<evidence type="ECO:0000256" key="2">
    <source>
        <dbReference type="ARBA" id="ARBA00004651"/>
    </source>
</evidence>
<evidence type="ECO:0000256" key="9">
    <source>
        <dbReference type="ARBA" id="ARBA00022777"/>
    </source>
</evidence>
<dbReference type="PANTHER" id="PTHR45528">
    <property type="entry name" value="SENSOR HISTIDINE KINASE CPXA"/>
    <property type="match status" value="1"/>
</dbReference>
<dbReference type="InterPro" id="IPR036890">
    <property type="entry name" value="HATPase_C_sf"/>
</dbReference>
<keyword evidence="18" id="KW-1185">Reference proteome</keyword>
<dbReference type="InterPro" id="IPR003594">
    <property type="entry name" value="HATPase_dom"/>
</dbReference>
<dbReference type="KEGG" id="hhw:NCTC503_00113"/>
<dbReference type="SUPFAM" id="SSF55874">
    <property type="entry name" value="ATPase domain of HSP90 chaperone/DNA topoisomerase II/histidine kinase"/>
    <property type="match status" value="1"/>
</dbReference>
<dbReference type="RefSeq" id="WP_138208959.1">
    <property type="nucleotide sequence ID" value="NZ_CBCRUQ010000011.1"/>
</dbReference>
<evidence type="ECO:0000256" key="15">
    <source>
        <dbReference type="SAM" id="Phobius"/>
    </source>
</evidence>
<dbReference type="EMBL" id="LR590481">
    <property type="protein sequence ID" value="VTQ82050.1"/>
    <property type="molecule type" value="Genomic_DNA"/>
</dbReference>
<dbReference type="InterPro" id="IPR005467">
    <property type="entry name" value="His_kinase_dom"/>
</dbReference>
<dbReference type="GO" id="GO:0005886">
    <property type="term" value="C:plasma membrane"/>
    <property type="evidence" value="ECO:0007669"/>
    <property type="project" value="UniProtKB-SubCell"/>
</dbReference>
<evidence type="ECO:0000256" key="1">
    <source>
        <dbReference type="ARBA" id="ARBA00000085"/>
    </source>
</evidence>
<keyword evidence="11 15" id="KW-1133">Transmembrane helix</keyword>
<dbReference type="Gene3D" id="3.30.565.10">
    <property type="entry name" value="Histidine kinase-like ATPase, C-terminal domain"/>
    <property type="match status" value="1"/>
</dbReference>
<dbReference type="InterPro" id="IPR003661">
    <property type="entry name" value="HisK_dim/P_dom"/>
</dbReference>
<comment type="catalytic activity">
    <reaction evidence="1">
        <text>ATP + protein L-histidine = ADP + protein N-phospho-L-histidine.</text>
        <dbReference type="EC" id="2.7.13.3"/>
    </reaction>
</comment>
<dbReference type="OrthoDB" id="9773956at2"/>
<reference evidence="17 18" key="1">
    <citation type="submission" date="2019-05" db="EMBL/GenBank/DDBJ databases">
        <authorList>
            <consortium name="Pathogen Informatics"/>
        </authorList>
    </citation>
    <scope>NUCLEOTIDE SEQUENCE [LARGE SCALE GENOMIC DNA]</scope>
    <source>
        <strain evidence="17 18">NCTC503</strain>
    </source>
</reference>
<gene>
    <name evidence="17" type="primary">tcrY</name>
    <name evidence="17" type="ORF">NCTC503_00113</name>
</gene>
<dbReference type="Proteomes" id="UP000308489">
    <property type="component" value="Chromosome 1"/>
</dbReference>
<dbReference type="Pfam" id="PF02518">
    <property type="entry name" value="HATPase_c"/>
    <property type="match status" value="1"/>
</dbReference>
<evidence type="ECO:0000256" key="14">
    <source>
        <dbReference type="SAM" id="Coils"/>
    </source>
</evidence>
<protein>
    <recommendedName>
        <fullName evidence="3">histidine kinase</fullName>
        <ecNumber evidence="3">2.7.13.3</ecNumber>
    </recommendedName>
</protein>
<keyword evidence="7 15" id="KW-0812">Transmembrane</keyword>
<proteinExistence type="predicted"/>
<dbReference type="PRINTS" id="PR00344">
    <property type="entry name" value="BCTRLSENSOR"/>
</dbReference>
<keyword evidence="5" id="KW-0597">Phosphoprotein</keyword>
<organism evidence="17 18">
    <name type="scientific">Hathewaya histolytica</name>
    <name type="common">Clostridium histolyticum</name>
    <dbReference type="NCBI Taxonomy" id="1498"/>
    <lineage>
        <taxon>Bacteria</taxon>
        <taxon>Bacillati</taxon>
        <taxon>Bacillota</taxon>
        <taxon>Clostridia</taxon>
        <taxon>Eubacteriales</taxon>
        <taxon>Clostridiaceae</taxon>
        <taxon>Hathewaya</taxon>
    </lineage>
</organism>
<dbReference type="GO" id="GO:0005524">
    <property type="term" value="F:ATP binding"/>
    <property type="evidence" value="ECO:0007669"/>
    <property type="project" value="UniProtKB-KW"/>
</dbReference>
<sequence length="413" mass="47097">MTRYFSNPEIKKLSIVFILIFIVFMSLGGFLFKLQSDNLNRNYIKQNTLIVGNIIKNHPELEKEVVSSLNMEDYENYELGKNILSKYSYDENLSLYKNPVIDRFYKGLLSTLGIGMISFIICVFATSFLSFIGVYKRIDEFSIASEDIMDGRFKKFEDENREGDFYILASKFNLMSNRLKESMDNLKKEKIFLKNIISDISHQLKTPLSSLIMFNDIMKGDIPEKDRRNFLNLSDEQLKRMEWLIINLLKVGRLEAGVVEFKIKENPLLITINKSLGGLLDKAKENEQSIIIDVDESTCFKHDTEWTAEAISNIIKNAIEHIGEKGKIVISSEETPISLSISIKDNGPGIPRALQNKVFQRFYKGENSINPASVGIGLSLSKSIIESQNGTIRVESEKGKGTEFIITFLKTVI</sequence>
<evidence type="ECO:0000313" key="18">
    <source>
        <dbReference type="Proteomes" id="UP000308489"/>
    </source>
</evidence>
<dbReference type="AlphaFoldDB" id="A0A4U9R055"/>
<dbReference type="SUPFAM" id="SSF47384">
    <property type="entry name" value="Homodimeric domain of signal transducing histidine kinase"/>
    <property type="match status" value="1"/>
</dbReference>
<evidence type="ECO:0000256" key="8">
    <source>
        <dbReference type="ARBA" id="ARBA00022741"/>
    </source>
</evidence>
<evidence type="ECO:0000256" key="5">
    <source>
        <dbReference type="ARBA" id="ARBA00022553"/>
    </source>
</evidence>
<evidence type="ECO:0000256" key="12">
    <source>
        <dbReference type="ARBA" id="ARBA00023012"/>
    </source>
</evidence>
<dbReference type="SMART" id="SM00387">
    <property type="entry name" value="HATPase_c"/>
    <property type="match status" value="1"/>
</dbReference>
<dbReference type="Pfam" id="PF00512">
    <property type="entry name" value="HisKA"/>
    <property type="match status" value="1"/>
</dbReference>
<dbReference type="CDD" id="cd00075">
    <property type="entry name" value="HATPase"/>
    <property type="match status" value="1"/>
</dbReference>
<keyword evidence="8" id="KW-0547">Nucleotide-binding</keyword>
<dbReference type="InterPro" id="IPR050398">
    <property type="entry name" value="HssS/ArlS-like"/>
</dbReference>
<feature type="transmembrane region" description="Helical" evidence="15">
    <location>
        <begin position="112"/>
        <end position="135"/>
    </location>
</feature>
<evidence type="ECO:0000256" key="6">
    <source>
        <dbReference type="ARBA" id="ARBA00022679"/>
    </source>
</evidence>
<evidence type="ECO:0000256" key="13">
    <source>
        <dbReference type="ARBA" id="ARBA00023136"/>
    </source>
</evidence>
<keyword evidence="4" id="KW-1003">Cell membrane</keyword>
<dbReference type="PROSITE" id="PS50109">
    <property type="entry name" value="HIS_KIN"/>
    <property type="match status" value="1"/>
</dbReference>
<accession>A0A4U9R055</accession>
<evidence type="ECO:0000313" key="17">
    <source>
        <dbReference type="EMBL" id="VTQ82050.1"/>
    </source>
</evidence>
<evidence type="ECO:0000256" key="3">
    <source>
        <dbReference type="ARBA" id="ARBA00012438"/>
    </source>
</evidence>
<dbReference type="CDD" id="cd00082">
    <property type="entry name" value="HisKA"/>
    <property type="match status" value="1"/>
</dbReference>
<evidence type="ECO:0000259" key="16">
    <source>
        <dbReference type="PROSITE" id="PS50109"/>
    </source>
</evidence>
<name>A0A4U9R055_HATHI</name>
<keyword evidence="12" id="KW-0902">Two-component regulatory system</keyword>
<dbReference type="PANTHER" id="PTHR45528:SF1">
    <property type="entry name" value="SENSOR HISTIDINE KINASE CPXA"/>
    <property type="match status" value="1"/>
</dbReference>
<evidence type="ECO:0000256" key="10">
    <source>
        <dbReference type="ARBA" id="ARBA00022840"/>
    </source>
</evidence>
<evidence type="ECO:0000256" key="7">
    <source>
        <dbReference type="ARBA" id="ARBA00022692"/>
    </source>
</evidence>
<keyword evidence="6 17" id="KW-0808">Transferase</keyword>
<dbReference type="GO" id="GO:0000155">
    <property type="term" value="F:phosphorelay sensor kinase activity"/>
    <property type="evidence" value="ECO:0007669"/>
    <property type="project" value="InterPro"/>
</dbReference>
<keyword evidence="10" id="KW-0067">ATP-binding</keyword>
<dbReference type="InterPro" id="IPR004358">
    <property type="entry name" value="Sig_transdc_His_kin-like_C"/>
</dbReference>
<dbReference type="Gene3D" id="1.10.287.130">
    <property type="match status" value="1"/>
</dbReference>
<keyword evidence="13 15" id="KW-0472">Membrane</keyword>
<feature type="domain" description="Histidine kinase" evidence="16">
    <location>
        <begin position="199"/>
        <end position="412"/>
    </location>
</feature>
<dbReference type="InterPro" id="IPR036097">
    <property type="entry name" value="HisK_dim/P_sf"/>
</dbReference>
<comment type="subcellular location">
    <subcellularLocation>
        <location evidence="2">Cell membrane</location>
        <topology evidence="2">Multi-pass membrane protein</topology>
    </subcellularLocation>
</comment>
<dbReference type="SMART" id="SM00388">
    <property type="entry name" value="HisKA"/>
    <property type="match status" value="1"/>
</dbReference>
<keyword evidence="14" id="KW-0175">Coiled coil</keyword>
<evidence type="ECO:0000256" key="11">
    <source>
        <dbReference type="ARBA" id="ARBA00022989"/>
    </source>
</evidence>
<evidence type="ECO:0000256" key="4">
    <source>
        <dbReference type="ARBA" id="ARBA00022475"/>
    </source>
</evidence>
<keyword evidence="9 17" id="KW-0418">Kinase</keyword>